<dbReference type="InterPro" id="IPR013325">
    <property type="entry name" value="RNA_pol_sigma_r2"/>
</dbReference>
<dbReference type="InterPro" id="IPR013324">
    <property type="entry name" value="RNA_pol_sigma_r3/r4-like"/>
</dbReference>
<dbReference type="SUPFAM" id="SSF88659">
    <property type="entry name" value="Sigma3 and sigma4 domains of RNA polymerase sigma factors"/>
    <property type="match status" value="1"/>
</dbReference>
<keyword evidence="3" id="KW-0731">Sigma factor</keyword>
<evidence type="ECO:0000313" key="10">
    <source>
        <dbReference type="Proteomes" id="UP001347146"/>
    </source>
</evidence>
<dbReference type="InterPro" id="IPR036388">
    <property type="entry name" value="WH-like_DNA-bd_sf"/>
</dbReference>
<dbReference type="Gene3D" id="1.10.1740.10">
    <property type="match status" value="1"/>
</dbReference>
<evidence type="ECO:0000256" key="2">
    <source>
        <dbReference type="ARBA" id="ARBA00023015"/>
    </source>
</evidence>
<dbReference type="SUPFAM" id="SSF88946">
    <property type="entry name" value="Sigma2 domain of RNA polymerase sigma factors"/>
    <property type="match status" value="1"/>
</dbReference>
<evidence type="ECO:0000256" key="6">
    <source>
        <dbReference type="SAM" id="MobiDB-lite"/>
    </source>
</evidence>
<dbReference type="Gene3D" id="1.10.10.10">
    <property type="entry name" value="Winged helix-like DNA-binding domain superfamily/Winged helix DNA-binding domain"/>
    <property type="match status" value="1"/>
</dbReference>
<evidence type="ECO:0000256" key="4">
    <source>
        <dbReference type="ARBA" id="ARBA00023125"/>
    </source>
</evidence>
<evidence type="ECO:0000313" key="9">
    <source>
        <dbReference type="EMBL" id="MEE3852791.1"/>
    </source>
</evidence>
<dbReference type="InterPro" id="IPR039425">
    <property type="entry name" value="RNA_pol_sigma-70-like"/>
</dbReference>
<dbReference type="InterPro" id="IPR007627">
    <property type="entry name" value="RNA_pol_sigma70_r2"/>
</dbReference>
<organism evidence="9 10">
    <name type="scientific">Gordonia sesuvii</name>
    <dbReference type="NCBI Taxonomy" id="3116777"/>
    <lineage>
        <taxon>Bacteria</taxon>
        <taxon>Bacillati</taxon>
        <taxon>Actinomycetota</taxon>
        <taxon>Actinomycetes</taxon>
        <taxon>Mycobacteriales</taxon>
        <taxon>Gordoniaceae</taxon>
        <taxon>Gordonia</taxon>
    </lineage>
</organism>
<evidence type="ECO:0000259" key="8">
    <source>
        <dbReference type="Pfam" id="PF08281"/>
    </source>
</evidence>
<keyword evidence="10" id="KW-1185">Reference proteome</keyword>
<dbReference type="NCBIfam" id="TIGR02937">
    <property type="entry name" value="sigma70-ECF"/>
    <property type="match status" value="1"/>
</dbReference>
<feature type="region of interest" description="Disordered" evidence="6">
    <location>
        <begin position="186"/>
        <end position="217"/>
    </location>
</feature>
<comment type="similarity">
    <text evidence="1">Belongs to the sigma-70 factor family. ECF subfamily.</text>
</comment>
<keyword evidence="4" id="KW-0238">DNA-binding</keyword>
<keyword evidence="2" id="KW-0805">Transcription regulation</keyword>
<dbReference type="InterPro" id="IPR014284">
    <property type="entry name" value="RNA_pol_sigma-70_dom"/>
</dbReference>
<dbReference type="PANTHER" id="PTHR43133:SF8">
    <property type="entry name" value="RNA POLYMERASE SIGMA FACTOR HI_1459-RELATED"/>
    <property type="match status" value="1"/>
</dbReference>
<dbReference type="EMBL" id="JAZDUF010000007">
    <property type="protein sequence ID" value="MEE3852791.1"/>
    <property type="molecule type" value="Genomic_DNA"/>
</dbReference>
<dbReference type="Pfam" id="PF08281">
    <property type="entry name" value="Sigma70_r4_2"/>
    <property type="match status" value="1"/>
</dbReference>
<feature type="domain" description="RNA polymerase sigma-70 region 2" evidence="7">
    <location>
        <begin position="34"/>
        <end position="100"/>
    </location>
</feature>
<comment type="caution">
    <text evidence="9">The sequence shown here is derived from an EMBL/GenBank/DDBJ whole genome shotgun (WGS) entry which is preliminary data.</text>
</comment>
<evidence type="ECO:0000256" key="3">
    <source>
        <dbReference type="ARBA" id="ARBA00023082"/>
    </source>
</evidence>
<name>A0ABU7MI51_9ACTN</name>
<dbReference type="Pfam" id="PF04542">
    <property type="entry name" value="Sigma70_r2"/>
    <property type="match status" value="1"/>
</dbReference>
<protein>
    <submittedName>
        <fullName evidence="9">Sigma-70 family RNA polymerase sigma factor</fullName>
    </submittedName>
</protein>
<feature type="domain" description="RNA polymerase sigma factor 70 region 4 type 2" evidence="8">
    <location>
        <begin position="131"/>
        <end position="181"/>
    </location>
</feature>
<keyword evidence="5" id="KW-0804">Transcription</keyword>
<feature type="compositionally biased region" description="Low complexity" evidence="6">
    <location>
        <begin position="195"/>
        <end position="208"/>
    </location>
</feature>
<reference evidence="9 10" key="1">
    <citation type="submission" date="2024-01" db="EMBL/GenBank/DDBJ databases">
        <title>Draft genome sequence of Gordonia sp. LSe1-13.</title>
        <authorList>
            <person name="Suphannarot A."/>
            <person name="Mingma R."/>
        </authorList>
    </citation>
    <scope>NUCLEOTIDE SEQUENCE [LARGE SCALE GENOMIC DNA]</scope>
    <source>
        <strain evidence="9 10">LSe1-13</strain>
    </source>
</reference>
<accession>A0ABU7MI51</accession>
<evidence type="ECO:0000256" key="1">
    <source>
        <dbReference type="ARBA" id="ARBA00010641"/>
    </source>
</evidence>
<evidence type="ECO:0000259" key="7">
    <source>
        <dbReference type="Pfam" id="PF04542"/>
    </source>
</evidence>
<dbReference type="PANTHER" id="PTHR43133">
    <property type="entry name" value="RNA POLYMERASE ECF-TYPE SIGMA FACTO"/>
    <property type="match status" value="1"/>
</dbReference>
<evidence type="ECO:0000256" key="5">
    <source>
        <dbReference type="ARBA" id="ARBA00023163"/>
    </source>
</evidence>
<dbReference type="InterPro" id="IPR013249">
    <property type="entry name" value="RNA_pol_sigma70_r4_t2"/>
</dbReference>
<dbReference type="RefSeq" id="WP_330435320.1">
    <property type="nucleotide sequence ID" value="NZ_JAZDUF010000007.1"/>
</dbReference>
<dbReference type="Proteomes" id="UP001347146">
    <property type="component" value="Unassembled WGS sequence"/>
</dbReference>
<gene>
    <name evidence="9" type="ORF">VZC37_20800</name>
</gene>
<sequence>MRIPDVASLDLSNLSDDELAGAAAVGDREAFGILVARVSPGLLRYLKRMVPDAQTAEDLAQETLLHAWKNLPDFGFRSSFRTWMFAIAHRRTVDYRRRHRELPTDDERFAELADPSPMPADIVEHSSLVDALRLELGNLPATSRAAWWLRESEGMSHAEIAGILQITTGSVRGHLQRSRRYLSIRLAPWRPGGPPDTATGPPAPALTTDDIRKGAQP</sequence>
<proteinExistence type="inferred from homology"/>